<keyword evidence="2" id="KW-0645">Protease</keyword>
<name>A0A7I8VW16_9ANNE</name>
<evidence type="ECO:0000313" key="11">
    <source>
        <dbReference type="EMBL" id="CAD5120521.1"/>
    </source>
</evidence>
<dbReference type="PRINTS" id="PR00376">
    <property type="entry name" value="IL1BCENZYME"/>
</dbReference>
<dbReference type="EMBL" id="CAJFCJ010000012">
    <property type="protein sequence ID" value="CAD5120521.1"/>
    <property type="molecule type" value="Genomic_DNA"/>
</dbReference>
<evidence type="ECO:0000313" key="12">
    <source>
        <dbReference type="Proteomes" id="UP000549394"/>
    </source>
</evidence>
<accession>A0A7I8VW16</accession>
<dbReference type="InterPro" id="IPR033139">
    <property type="entry name" value="Caspase_cys_AS"/>
</dbReference>
<proteinExistence type="inferred from homology"/>
<evidence type="ECO:0000256" key="8">
    <source>
        <dbReference type="SAM" id="MobiDB-lite"/>
    </source>
</evidence>
<dbReference type="CDD" id="cd00032">
    <property type="entry name" value="CASc"/>
    <property type="match status" value="1"/>
</dbReference>
<evidence type="ECO:0000256" key="3">
    <source>
        <dbReference type="ARBA" id="ARBA00022703"/>
    </source>
</evidence>
<dbReference type="GO" id="GO:0004197">
    <property type="term" value="F:cysteine-type endopeptidase activity"/>
    <property type="evidence" value="ECO:0007669"/>
    <property type="project" value="InterPro"/>
</dbReference>
<evidence type="ECO:0000256" key="7">
    <source>
        <dbReference type="RuleBase" id="RU003971"/>
    </source>
</evidence>
<dbReference type="AlphaFoldDB" id="A0A7I8VW16"/>
<dbReference type="FunFam" id="3.40.50.1460:FF:000001">
    <property type="entry name" value="Caspase-3 preproprotein"/>
    <property type="match status" value="1"/>
</dbReference>
<organism evidence="11 12">
    <name type="scientific">Dimorphilus gyrociliatus</name>
    <dbReference type="NCBI Taxonomy" id="2664684"/>
    <lineage>
        <taxon>Eukaryota</taxon>
        <taxon>Metazoa</taxon>
        <taxon>Spiralia</taxon>
        <taxon>Lophotrochozoa</taxon>
        <taxon>Annelida</taxon>
        <taxon>Polychaeta</taxon>
        <taxon>Polychaeta incertae sedis</taxon>
        <taxon>Dinophilidae</taxon>
        <taxon>Dimorphilus</taxon>
    </lineage>
</organism>
<comment type="caution">
    <text evidence="11">The sequence shown here is derived from an EMBL/GenBank/DDBJ whole genome shotgun (WGS) entry which is preliminary data.</text>
</comment>
<dbReference type="GO" id="GO:0006915">
    <property type="term" value="P:apoptotic process"/>
    <property type="evidence" value="ECO:0007669"/>
    <property type="project" value="UniProtKB-KW"/>
</dbReference>
<keyword evidence="12" id="KW-1185">Reference proteome</keyword>
<keyword evidence="5" id="KW-0788">Thiol protease</keyword>
<keyword evidence="6" id="KW-0865">Zymogen</keyword>
<keyword evidence="3" id="KW-0053">Apoptosis</keyword>
<dbReference type="SMART" id="SM00115">
    <property type="entry name" value="CASc"/>
    <property type="match status" value="1"/>
</dbReference>
<evidence type="ECO:0000259" key="9">
    <source>
        <dbReference type="PROSITE" id="PS50207"/>
    </source>
</evidence>
<keyword evidence="4" id="KW-0378">Hydrolase</keyword>
<dbReference type="InterPro" id="IPR002398">
    <property type="entry name" value="Pept_C14"/>
</dbReference>
<dbReference type="Pfam" id="PF00656">
    <property type="entry name" value="Peptidase_C14"/>
    <property type="match status" value="1"/>
</dbReference>
<evidence type="ECO:0000256" key="4">
    <source>
        <dbReference type="ARBA" id="ARBA00022801"/>
    </source>
</evidence>
<dbReference type="GO" id="GO:0005737">
    <property type="term" value="C:cytoplasm"/>
    <property type="evidence" value="ECO:0007669"/>
    <property type="project" value="TreeGrafter"/>
</dbReference>
<dbReference type="InterPro" id="IPR001309">
    <property type="entry name" value="Pept_C14_p20"/>
</dbReference>
<dbReference type="GO" id="GO:0006508">
    <property type="term" value="P:proteolysis"/>
    <property type="evidence" value="ECO:0007669"/>
    <property type="project" value="UniProtKB-KW"/>
</dbReference>
<dbReference type="SUPFAM" id="SSF52129">
    <property type="entry name" value="Caspase-like"/>
    <property type="match status" value="1"/>
</dbReference>
<sequence>MTDKTDAKPDFQQINKRSTDHEDARTYRAAGEDLRVSDEYPMTSSRRGRFIIINNVNFLGRTGMNTREGSDRDAISLKMRFKALDFDVVVYKDQSTAQMEKIFGDAAANVDYNRRADCFGCALLSHGDHGIIYGIDGFIEIEKLTEPFNGDKCKELAGKPKIFLIQACRGTKFDSGVEIADSEAVNPGADDIFKNRTFKIPALADFVFAYSTVPGYFSWRNSREGSWFVQAITTVFEKYCDEKDLLWMLTRVNYEVAYKFESKTNQESMRQKKQIPCITSMLTKDLYFRRKY</sequence>
<comment type="similarity">
    <text evidence="1 7">Belongs to the peptidase C14A family.</text>
</comment>
<dbReference type="PROSITE" id="PS50208">
    <property type="entry name" value="CASPASE_P20"/>
    <property type="match status" value="1"/>
</dbReference>
<dbReference type="InterPro" id="IPR011600">
    <property type="entry name" value="Pept_C14_caspase"/>
</dbReference>
<dbReference type="PANTHER" id="PTHR10454">
    <property type="entry name" value="CASPASE"/>
    <property type="match status" value="1"/>
</dbReference>
<dbReference type="OrthoDB" id="6116485at2759"/>
<evidence type="ECO:0000259" key="10">
    <source>
        <dbReference type="PROSITE" id="PS50208"/>
    </source>
</evidence>
<feature type="domain" description="Caspase family p20" evidence="10">
    <location>
        <begin position="46"/>
        <end position="172"/>
    </location>
</feature>
<dbReference type="PROSITE" id="PS01122">
    <property type="entry name" value="CASPASE_CYS"/>
    <property type="match status" value="1"/>
</dbReference>
<protein>
    <submittedName>
        <fullName evidence="11">DgyrCDS9086</fullName>
    </submittedName>
</protein>
<dbReference type="PROSITE" id="PS50207">
    <property type="entry name" value="CASPASE_P10"/>
    <property type="match status" value="1"/>
</dbReference>
<dbReference type="InterPro" id="IPR002138">
    <property type="entry name" value="Pept_C14_p10"/>
</dbReference>
<evidence type="ECO:0000256" key="2">
    <source>
        <dbReference type="ARBA" id="ARBA00022670"/>
    </source>
</evidence>
<reference evidence="11 12" key="1">
    <citation type="submission" date="2020-08" db="EMBL/GenBank/DDBJ databases">
        <authorList>
            <person name="Hejnol A."/>
        </authorList>
    </citation>
    <scope>NUCLEOTIDE SEQUENCE [LARGE SCALE GENOMIC DNA]</scope>
</reference>
<dbReference type="PANTHER" id="PTHR10454:SF31">
    <property type="entry name" value="CASPASE-7"/>
    <property type="match status" value="1"/>
</dbReference>
<feature type="region of interest" description="Disordered" evidence="8">
    <location>
        <begin position="1"/>
        <end position="25"/>
    </location>
</feature>
<dbReference type="Proteomes" id="UP000549394">
    <property type="component" value="Unassembled WGS sequence"/>
</dbReference>
<gene>
    <name evidence="11" type="ORF">DGYR_LOCUS8610</name>
</gene>
<feature type="domain" description="Caspase family p10" evidence="9">
    <location>
        <begin position="196"/>
        <end position="290"/>
    </location>
</feature>
<dbReference type="Gene3D" id="3.40.50.1460">
    <property type="match status" value="1"/>
</dbReference>
<dbReference type="GO" id="GO:0043525">
    <property type="term" value="P:positive regulation of neuron apoptotic process"/>
    <property type="evidence" value="ECO:0007669"/>
    <property type="project" value="TreeGrafter"/>
</dbReference>
<dbReference type="InterPro" id="IPR015917">
    <property type="entry name" value="Pept_C14A"/>
</dbReference>
<evidence type="ECO:0000256" key="1">
    <source>
        <dbReference type="ARBA" id="ARBA00010134"/>
    </source>
</evidence>
<dbReference type="InterPro" id="IPR029030">
    <property type="entry name" value="Caspase-like_dom_sf"/>
</dbReference>
<evidence type="ECO:0000256" key="6">
    <source>
        <dbReference type="ARBA" id="ARBA00023145"/>
    </source>
</evidence>
<evidence type="ECO:0000256" key="5">
    <source>
        <dbReference type="ARBA" id="ARBA00022807"/>
    </source>
</evidence>